<dbReference type="PRINTS" id="PR00412">
    <property type="entry name" value="EPOXHYDRLASE"/>
</dbReference>
<dbReference type="InterPro" id="IPR000639">
    <property type="entry name" value="Epox_hydrolase-like"/>
</dbReference>
<reference evidence="3 4" key="1">
    <citation type="submission" date="2022-06" db="EMBL/GenBank/DDBJ databases">
        <title>Roseomonas CN29.</title>
        <authorList>
            <person name="Cheng Y."/>
            <person name="He X."/>
        </authorList>
    </citation>
    <scope>NUCLEOTIDE SEQUENCE [LARGE SCALE GENOMIC DNA]</scope>
    <source>
        <strain evidence="3 4">CN29</strain>
    </source>
</reference>
<protein>
    <submittedName>
        <fullName evidence="3">Alpha/beta hydrolase</fullName>
    </submittedName>
</protein>
<organism evidence="3 4">
    <name type="scientific">Roseomonas populi</name>
    <dbReference type="NCBI Taxonomy" id="3121582"/>
    <lineage>
        <taxon>Bacteria</taxon>
        <taxon>Pseudomonadati</taxon>
        <taxon>Pseudomonadota</taxon>
        <taxon>Alphaproteobacteria</taxon>
        <taxon>Acetobacterales</taxon>
        <taxon>Roseomonadaceae</taxon>
        <taxon>Roseomonas</taxon>
    </lineage>
</organism>
<dbReference type="InterPro" id="IPR029058">
    <property type="entry name" value="AB_hydrolase_fold"/>
</dbReference>
<dbReference type="Proteomes" id="UP001524642">
    <property type="component" value="Unassembled WGS sequence"/>
</dbReference>
<dbReference type="PANTHER" id="PTHR43329">
    <property type="entry name" value="EPOXIDE HYDROLASE"/>
    <property type="match status" value="1"/>
</dbReference>
<evidence type="ECO:0000259" key="2">
    <source>
        <dbReference type="Pfam" id="PF00561"/>
    </source>
</evidence>
<dbReference type="EMBL" id="JANJOU010000037">
    <property type="protein sequence ID" value="MCR0985609.1"/>
    <property type="molecule type" value="Genomic_DNA"/>
</dbReference>
<proteinExistence type="predicted"/>
<evidence type="ECO:0000313" key="3">
    <source>
        <dbReference type="EMBL" id="MCR0985609.1"/>
    </source>
</evidence>
<evidence type="ECO:0000313" key="4">
    <source>
        <dbReference type="Proteomes" id="UP001524642"/>
    </source>
</evidence>
<dbReference type="RefSeq" id="WP_257719256.1">
    <property type="nucleotide sequence ID" value="NZ_JANJOU010000037.1"/>
</dbReference>
<feature type="domain" description="AB hydrolase-1" evidence="2">
    <location>
        <begin position="37"/>
        <end position="190"/>
    </location>
</feature>
<evidence type="ECO:0000256" key="1">
    <source>
        <dbReference type="ARBA" id="ARBA00022801"/>
    </source>
</evidence>
<dbReference type="InterPro" id="IPR000073">
    <property type="entry name" value="AB_hydrolase_1"/>
</dbReference>
<keyword evidence="4" id="KW-1185">Reference proteome</keyword>
<comment type="caution">
    <text evidence="3">The sequence shown here is derived from an EMBL/GenBank/DDBJ whole genome shotgun (WGS) entry which is preliminary data.</text>
</comment>
<dbReference type="Pfam" id="PF00561">
    <property type="entry name" value="Abhydrolase_1"/>
    <property type="match status" value="1"/>
</dbReference>
<keyword evidence="1 3" id="KW-0378">Hydrolase</keyword>
<gene>
    <name evidence="3" type="ORF">NRP21_26505</name>
</gene>
<accession>A0ABT1XF52</accession>
<dbReference type="GO" id="GO:0016787">
    <property type="term" value="F:hydrolase activity"/>
    <property type="evidence" value="ECO:0007669"/>
    <property type="project" value="UniProtKB-KW"/>
</dbReference>
<dbReference type="SUPFAM" id="SSF53474">
    <property type="entry name" value="alpha/beta-Hydrolases"/>
    <property type="match status" value="1"/>
</dbReference>
<sequence>MQQVMGGYPPFFPSFQALDVEAGGVRFAGVTGGTGSPLLLLHGFPESHIAWRKVAPALARQHTLIIPDLPGYGASRTRETTPRWTKRRVGEALVALMRVLRHERFALAGHDRGARAGYRLVLDHPGIVTRFASLAVIPTLDALEGVDHRFARNNYHWFLMAQAPSIAEAMLAAAPDAVLDREFASKHAAGAEVIEDAARAAYYAAFRDPGVRHAMCEDYRAALEEDLAADSTDRKAGRRLDCAVLALWPQAQEAPGRPRPAEVWKRWAADVSEGVTTGHHLQAEDRPEEVCRALLRFFGAEAAHSHEAGLEG</sequence>
<dbReference type="Gene3D" id="3.40.50.1820">
    <property type="entry name" value="alpha/beta hydrolase"/>
    <property type="match status" value="1"/>
</dbReference>
<name>A0ABT1XF52_9PROT</name>